<dbReference type="AlphaFoldDB" id="A0A843TL98"/>
<feature type="compositionally biased region" description="Polar residues" evidence="1">
    <location>
        <begin position="198"/>
        <end position="209"/>
    </location>
</feature>
<feature type="compositionally biased region" description="Pro residues" evidence="1">
    <location>
        <begin position="171"/>
        <end position="185"/>
    </location>
</feature>
<dbReference type="EMBL" id="NMUH01000157">
    <property type="protein sequence ID" value="MQL73212.1"/>
    <property type="molecule type" value="Genomic_DNA"/>
</dbReference>
<name>A0A843TL98_COLES</name>
<evidence type="ECO:0000313" key="2">
    <source>
        <dbReference type="EMBL" id="MQL73212.1"/>
    </source>
</evidence>
<accession>A0A843TL98</accession>
<gene>
    <name evidence="2" type="ORF">Taro_005569</name>
</gene>
<protein>
    <submittedName>
        <fullName evidence="2">Uncharacterized protein</fullName>
    </submittedName>
</protein>
<comment type="caution">
    <text evidence="2">The sequence shown here is derived from an EMBL/GenBank/DDBJ whole genome shotgun (WGS) entry which is preliminary data.</text>
</comment>
<sequence length="209" mass="23010">MTTVNALLNPSPSNSEHIDKKVLQQAVSKKTQTEGKKRFTFTHSQHLEPVAGILGSAHQLEHLPSFQVASRHKKKVVRVKGKKMKKKKMGNGSESSNGHLSTDLFKTDFLFTLPPSRLVLLPQPWANRHSTLLPALEEPAHHRTGSFLPRSPSRCRMGAHSTQLPSEARSPLPPPPPKRPVPLPLTGPASLPHPFRASPSQQLPHNPPS</sequence>
<keyword evidence="3" id="KW-1185">Reference proteome</keyword>
<organism evidence="2 3">
    <name type="scientific">Colocasia esculenta</name>
    <name type="common">Wild taro</name>
    <name type="synonym">Arum esculentum</name>
    <dbReference type="NCBI Taxonomy" id="4460"/>
    <lineage>
        <taxon>Eukaryota</taxon>
        <taxon>Viridiplantae</taxon>
        <taxon>Streptophyta</taxon>
        <taxon>Embryophyta</taxon>
        <taxon>Tracheophyta</taxon>
        <taxon>Spermatophyta</taxon>
        <taxon>Magnoliopsida</taxon>
        <taxon>Liliopsida</taxon>
        <taxon>Araceae</taxon>
        <taxon>Aroideae</taxon>
        <taxon>Colocasieae</taxon>
        <taxon>Colocasia</taxon>
    </lineage>
</organism>
<dbReference type="Proteomes" id="UP000652761">
    <property type="component" value="Unassembled WGS sequence"/>
</dbReference>
<evidence type="ECO:0000313" key="3">
    <source>
        <dbReference type="Proteomes" id="UP000652761"/>
    </source>
</evidence>
<feature type="compositionally biased region" description="Basic residues" evidence="1">
    <location>
        <begin position="79"/>
        <end position="89"/>
    </location>
</feature>
<feature type="region of interest" description="Disordered" evidence="1">
    <location>
        <begin position="79"/>
        <end position="99"/>
    </location>
</feature>
<evidence type="ECO:0000256" key="1">
    <source>
        <dbReference type="SAM" id="MobiDB-lite"/>
    </source>
</evidence>
<proteinExistence type="predicted"/>
<reference evidence="2" key="1">
    <citation type="submission" date="2017-07" db="EMBL/GenBank/DDBJ databases">
        <title>Taro Niue Genome Assembly and Annotation.</title>
        <authorList>
            <person name="Atibalentja N."/>
            <person name="Keating K."/>
            <person name="Fields C.J."/>
        </authorList>
    </citation>
    <scope>NUCLEOTIDE SEQUENCE</scope>
    <source>
        <strain evidence="2">Niue_2</strain>
        <tissue evidence="2">Leaf</tissue>
    </source>
</reference>
<feature type="region of interest" description="Disordered" evidence="1">
    <location>
        <begin position="141"/>
        <end position="209"/>
    </location>
</feature>